<dbReference type="Gene3D" id="3.20.20.150">
    <property type="entry name" value="Divalent-metal-dependent TIM barrel enzymes"/>
    <property type="match status" value="1"/>
</dbReference>
<evidence type="ECO:0000313" key="2">
    <source>
        <dbReference type="Proteomes" id="UP000308181"/>
    </source>
</evidence>
<dbReference type="OrthoDB" id="2555274at2"/>
<dbReference type="AlphaFoldDB" id="A0A4U1C4B3"/>
<name>A0A4U1C4B3_9SPHI</name>
<dbReference type="GO" id="GO:0016853">
    <property type="term" value="F:isomerase activity"/>
    <property type="evidence" value="ECO:0007669"/>
    <property type="project" value="UniProtKB-KW"/>
</dbReference>
<dbReference type="Proteomes" id="UP000308181">
    <property type="component" value="Unassembled WGS sequence"/>
</dbReference>
<dbReference type="SUPFAM" id="SSF51658">
    <property type="entry name" value="Xylose isomerase-like"/>
    <property type="match status" value="1"/>
</dbReference>
<proteinExistence type="predicted"/>
<sequence>MFQIKFFCPRWGSESIPWDEFLSSVKEAGYAGIEWFPFGEKCDVQEVLDLLHHYDLDFCIVMAVLQPYNRYQDYLAALEKDLIQLMEIRNSKKAPLFISAQTGREFFNDDEIKGCLQLCDKIQEEYSTPIYQETHRNKWSYAAHIVGPVLEKNENVQLTFDVSHWFCVSESYLEDQQKAVNEAINHTRHIHARVGHTEGPQVWDPANAEYAEALQQHLIIWDKCVALAKQHNRDYFSFTPEFGPPPYMAKGNREISLVKEQWRLNLWMKDFLQHRYQS</sequence>
<comment type="caution">
    <text evidence="1">The sequence shown here is derived from an EMBL/GenBank/DDBJ whole genome shotgun (WGS) entry which is preliminary data.</text>
</comment>
<protein>
    <submittedName>
        <fullName evidence="1">Sugar phosphate isomerase/epimerase</fullName>
    </submittedName>
</protein>
<keyword evidence="2" id="KW-1185">Reference proteome</keyword>
<keyword evidence="1" id="KW-0413">Isomerase</keyword>
<evidence type="ECO:0000313" key="1">
    <source>
        <dbReference type="EMBL" id="TKC00199.1"/>
    </source>
</evidence>
<dbReference type="RefSeq" id="WP_136824410.1">
    <property type="nucleotide sequence ID" value="NZ_SWBP01000001.1"/>
</dbReference>
<reference evidence="1 2" key="1">
    <citation type="submission" date="2019-04" db="EMBL/GenBank/DDBJ databases">
        <title>Pedobacter sp. AR-3-17 sp. nov., isolated from Arctic soil.</title>
        <authorList>
            <person name="Dahal R.H."/>
            <person name="Kim D.-U."/>
        </authorList>
    </citation>
    <scope>NUCLEOTIDE SEQUENCE [LARGE SCALE GENOMIC DNA]</scope>
    <source>
        <strain evidence="1 2">AR-3-17</strain>
    </source>
</reference>
<dbReference type="InterPro" id="IPR036237">
    <property type="entry name" value="Xyl_isomerase-like_sf"/>
</dbReference>
<gene>
    <name evidence="1" type="ORF">FA046_00525</name>
</gene>
<organism evidence="1 2">
    <name type="scientific">Pedobacter cryophilus</name>
    <dbReference type="NCBI Taxonomy" id="2571271"/>
    <lineage>
        <taxon>Bacteria</taxon>
        <taxon>Pseudomonadati</taxon>
        <taxon>Bacteroidota</taxon>
        <taxon>Sphingobacteriia</taxon>
        <taxon>Sphingobacteriales</taxon>
        <taxon>Sphingobacteriaceae</taxon>
        <taxon>Pedobacter</taxon>
    </lineage>
</organism>
<dbReference type="EMBL" id="SWBP01000001">
    <property type="protein sequence ID" value="TKC00199.1"/>
    <property type="molecule type" value="Genomic_DNA"/>
</dbReference>
<accession>A0A4U1C4B3</accession>